<dbReference type="NCBIfam" id="TIGR03589">
    <property type="entry name" value="PseB"/>
    <property type="match status" value="1"/>
</dbReference>
<dbReference type="PATRIC" id="fig|608538.5.peg.1556"/>
<dbReference type="RefSeq" id="WP_012964168.1">
    <property type="nucleotide sequence ID" value="NC_013799.1"/>
</dbReference>
<evidence type="ECO:0000259" key="2">
    <source>
        <dbReference type="Pfam" id="PF02719"/>
    </source>
</evidence>
<dbReference type="InterPro" id="IPR051203">
    <property type="entry name" value="Polysaccharide_Synthase-Rel"/>
</dbReference>
<evidence type="ECO:0000313" key="3">
    <source>
        <dbReference type="EMBL" id="BAI69988.1"/>
    </source>
</evidence>
<dbReference type="KEGG" id="hte:Hydth_1527"/>
<dbReference type="STRING" id="608538.HTH_1539"/>
<comment type="similarity">
    <text evidence="1">Belongs to the polysaccharide synthase family.</text>
</comment>
<dbReference type="Pfam" id="PF02719">
    <property type="entry name" value="Polysacc_synt_2"/>
    <property type="match status" value="1"/>
</dbReference>
<dbReference type="Proteomes" id="UP000002574">
    <property type="component" value="Chromosome"/>
</dbReference>
<dbReference type="InterPro" id="IPR020025">
    <property type="entry name" value="PseB"/>
</dbReference>
<dbReference type="AlphaFoldDB" id="D3DJI6"/>
<dbReference type="eggNOG" id="COG1086">
    <property type="taxonomic scope" value="Bacteria"/>
</dbReference>
<keyword evidence="4" id="KW-1185">Reference proteome</keyword>
<protein>
    <submittedName>
        <fullName evidence="3">Polysaccharide biosynthesis protein</fullName>
    </submittedName>
</protein>
<feature type="domain" description="Polysaccharide biosynthesis protein CapD-like" evidence="2">
    <location>
        <begin position="9"/>
        <end position="274"/>
    </location>
</feature>
<reference evidence="3 4" key="1">
    <citation type="journal article" date="2010" name="J. Bacteriol.">
        <title>Complete genome sequence of the thermophilic, obligately chemolithoautotrophic hydrogen-oxidizing bacterium Hydrogenobacter thermophilus TK-6.</title>
        <authorList>
            <person name="Arai H."/>
            <person name="Kanbe H."/>
            <person name="Ishii M."/>
            <person name="Igarashi Y."/>
        </authorList>
    </citation>
    <scope>NUCLEOTIDE SEQUENCE [LARGE SCALE GENOMIC DNA]</scope>
    <source>
        <strain evidence="4">DSM 6534 / IAM 12695 / TK-6 [Tokyo]</strain>
    </source>
</reference>
<sequence>MRFLEGKSILITGGTGSFGRAFVKFVLRHANPKRLIIFSRDEFKQWQLQKEFPESDYPQMRFFLGDIRDKDRLRLAFEGVDYVVHAAALKHVPTLEYNPFEAVKTNILGAQNIIEVAIEKGVKKVVALSTDKAVSPVNLYGATKLTMEKLLVAGNAYVGTKDTSFSIVRYGNVVGSRGSVVPLFLKLVSEGCRELPITDERMTRFWITLEEGVRLVLFALEESIGGEVFVPKLPSVKVVDLAKAICPDCVFKIIGIRPGEKLHESLIAEDEARDVRLVQHQGRTYYVLLPTFSFESKKAIEKWRGYSKMPEGFFYRSDKNDWWLSAEEIRELLEKAKEDIAYSNDSLR</sequence>
<dbReference type="OrthoDB" id="9803111at2"/>
<accession>D3DJI6</accession>
<dbReference type="PANTHER" id="PTHR43318">
    <property type="entry name" value="UDP-N-ACETYLGLUCOSAMINE 4,6-DEHYDRATASE"/>
    <property type="match status" value="1"/>
</dbReference>
<dbReference type="InterPro" id="IPR003869">
    <property type="entry name" value="Polysac_CapD-like"/>
</dbReference>
<dbReference type="Gene3D" id="3.40.50.720">
    <property type="entry name" value="NAD(P)-binding Rossmann-like Domain"/>
    <property type="match status" value="1"/>
</dbReference>
<evidence type="ECO:0000256" key="1">
    <source>
        <dbReference type="ARBA" id="ARBA00007430"/>
    </source>
</evidence>
<evidence type="ECO:0000313" key="4">
    <source>
        <dbReference type="Proteomes" id="UP000002574"/>
    </source>
</evidence>
<gene>
    <name evidence="3" type="ordered locus">HTH_1539</name>
</gene>
<name>D3DJI6_HYDTT</name>
<dbReference type="InterPro" id="IPR036291">
    <property type="entry name" value="NAD(P)-bd_dom_sf"/>
</dbReference>
<dbReference type="EMBL" id="AP011112">
    <property type="protein sequence ID" value="BAI69988.1"/>
    <property type="molecule type" value="Genomic_DNA"/>
</dbReference>
<organism evidence="3 4">
    <name type="scientific">Hydrogenobacter thermophilus (strain DSM 6534 / IAM 12695 / TK-6)</name>
    <dbReference type="NCBI Taxonomy" id="608538"/>
    <lineage>
        <taxon>Bacteria</taxon>
        <taxon>Pseudomonadati</taxon>
        <taxon>Aquificota</taxon>
        <taxon>Aquificia</taxon>
        <taxon>Aquificales</taxon>
        <taxon>Aquificaceae</taxon>
        <taxon>Hydrogenobacter</taxon>
    </lineage>
</organism>
<dbReference type="PANTHER" id="PTHR43318:SF2">
    <property type="entry name" value="UDP-N-ACETYLGLUCOSAMINE 4,6-DEHYDRATASE (INVERTING)"/>
    <property type="match status" value="1"/>
</dbReference>
<dbReference type="KEGG" id="hth:HTH_1539"/>
<proteinExistence type="inferred from homology"/>
<dbReference type="CDD" id="cd05237">
    <property type="entry name" value="UDP_invert_4-6DH_SDR_e"/>
    <property type="match status" value="1"/>
</dbReference>
<dbReference type="SUPFAM" id="SSF51735">
    <property type="entry name" value="NAD(P)-binding Rossmann-fold domains"/>
    <property type="match status" value="1"/>
</dbReference>